<dbReference type="GO" id="GO:0006817">
    <property type="term" value="P:phosphate ion transport"/>
    <property type="evidence" value="ECO:0007669"/>
    <property type="project" value="UniProtKB-KW"/>
</dbReference>
<evidence type="ECO:0000313" key="10">
    <source>
        <dbReference type="EMBL" id="HIT59070.1"/>
    </source>
</evidence>
<evidence type="ECO:0000256" key="2">
    <source>
        <dbReference type="ARBA" id="ARBA00008107"/>
    </source>
</evidence>
<evidence type="ECO:0000256" key="5">
    <source>
        <dbReference type="ARBA" id="ARBA00022490"/>
    </source>
</evidence>
<evidence type="ECO:0000313" key="11">
    <source>
        <dbReference type="Proteomes" id="UP000824136"/>
    </source>
</evidence>
<proteinExistence type="inferred from homology"/>
<reference evidence="10" key="2">
    <citation type="journal article" date="2021" name="PeerJ">
        <title>Extensive microbial diversity within the chicken gut microbiome revealed by metagenomics and culture.</title>
        <authorList>
            <person name="Gilroy R."/>
            <person name="Ravi A."/>
            <person name="Getino M."/>
            <person name="Pursley I."/>
            <person name="Horton D.L."/>
            <person name="Alikhan N.F."/>
            <person name="Baker D."/>
            <person name="Gharbi K."/>
            <person name="Hall N."/>
            <person name="Watson M."/>
            <person name="Adriaenssens E.M."/>
            <person name="Foster-Nyarko E."/>
            <person name="Jarju S."/>
            <person name="Secka A."/>
            <person name="Antonio M."/>
            <person name="Oren A."/>
            <person name="Chaudhuri R.R."/>
            <person name="La Ragione R."/>
            <person name="Hildebrand F."/>
            <person name="Pallen M.J."/>
        </authorList>
    </citation>
    <scope>NUCLEOTIDE SEQUENCE</scope>
    <source>
        <strain evidence="10">CHK33-4379</strain>
    </source>
</reference>
<dbReference type="Gene3D" id="1.20.58.220">
    <property type="entry name" value="Phosphate transport system protein phou homolog 2, domain 2"/>
    <property type="match status" value="1"/>
</dbReference>
<evidence type="ECO:0000256" key="7">
    <source>
        <dbReference type="PIRNR" id="PIRNR003107"/>
    </source>
</evidence>
<dbReference type="PANTHER" id="PTHR42930">
    <property type="entry name" value="PHOSPHATE-SPECIFIC TRANSPORT SYSTEM ACCESSORY PROTEIN PHOU"/>
    <property type="match status" value="1"/>
</dbReference>
<keyword evidence="5 7" id="KW-0963">Cytoplasm</keyword>
<keyword evidence="8" id="KW-0175">Coiled coil</keyword>
<name>A0A9D1GVJ7_9FIRM</name>
<dbReference type="FunFam" id="1.20.58.220:FF:000004">
    <property type="entry name" value="Phosphate-specific transport system accessory protein PhoU"/>
    <property type="match status" value="1"/>
</dbReference>
<keyword evidence="4 7" id="KW-0813">Transport</keyword>
<evidence type="ECO:0000256" key="1">
    <source>
        <dbReference type="ARBA" id="ARBA00004496"/>
    </source>
</evidence>
<feature type="domain" description="PhoU" evidence="9">
    <location>
        <begin position="118"/>
        <end position="203"/>
    </location>
</feature>
<dbReference type="SUPFAM" id="SSF109755">
    <property type="entry name" value="PhoU-like"/>
    <property type="match status" value="1"/>
</dbReference>
<evidence type="ECO:0000256" key="6">
    <source>
        <dbReference type="ARBA" id="ARBA00022592"/>
    </source>
</evidence>
<gene>
    <name evidence="10" type="primary">phoU</name>
    <name evidence="10" type="ORF">IAC39_05130</name>
</gene>
<comment type="similarity">
    <text evidence="2 7">Belongs to the PhoU family.</text>
</comment>
<dbReference type="NCBIfam" id="TIGR02135">
    <property type="entry name" value="phoU_full"/>
    <property type="match status" value="1"/>
</dbReference>
<dbReference type="InterPro" id="IPR038078">
    <property type="entry name" value="PhoU-like_sf"/>
</dbReference>
<dbReference type="InterPro" id="IPR026022">
    <property type="entry name" value="PhoU_dom"/>
</dbReference>
<dbReference type="Pfam" id="PF01895">
    <property type="entry name" value="PhoU"/>
    <property type="match status" value="2"/>
</dbReference>
<sequence length="212" mass="23988">MRNRFGMQLNQLNNELIVMGAMCEDAISCAVKYLTENDEKMKESVANAEDQINRKMREIESLCMRLLIQQQPVATDLRVVSSALKMISDMERIGDQAYDISEIAFYVSNSGLSSKTHIVEMAQATTRMVTDCVDSFVKKDLTLAREVVVRDDDIDSLFVSVKNELIDAITANRDDAEALVDLLMIAKYFERIGDHAVNIAQWVIYSIIGEYE</sequence>
<dbReference type="PIRSF" id="PIRSF003107">
    <property type="entry name" value="PhoU"/>
    <property type="match status" value="1"/>
</dbReference>
<reference evidence="10" key="1">
    <citation type="submission" date="2020-10" db="EMBL/GenBank/DDBJ databases">
        <authorList>
            <person name="Gilroy R."/>
        </authorList>
    </citation>
    <scope>NUCLEOTIDE SEQUENCE</scope>
    <source>
        <strain evidence="10">CHK33-4379</strain>
    </source>
</reference>
<comment type="function">
    <text evidence="7">Plays a role in the regulation of phosphate uptake.</text>
</comment>
<keyword evidence="6 7" id="KW-0592">Phosphate transport</keyword>
<dbReference type="GO" id="GO:0030643">
    <property type="term" value="P:intracellular phosphate ion homeostasis"/>
    <property type="evidence" value="ECO:0007669"/>
    <property type="project" value="InterPro"/>
</dbReference>
<dbReference type="PANTHER" id="PTHR42930:SF3">
    <property type="entry name" value="PHOSPHATE-SPECIFIC TRANSPORT SYSTEM ACCESSORY PROTEIN PHOU"/>
    <property type="match status" value="1"/>
</dbReference>
<dbReference type="Proteomes" id="UP000824136">
    <property type="component" value="Unassembled WGS sequence"/>
</dbReference>
<accession>A0A9D1GVJ7</accession>
<feature type="domain" description="PhoU" evidence="9">
    <location>
        <begin position="19"/>
        <end position="103"/>
    </location>
</feature>
<evidence type="ECO:0000256" key="3">
    <source>
        <dbReference type="ARBA" id="ARBA00011738"/>
    </source>
</evidence>
<dbReference type="EMBL" id="DVLL01000019">
    <property type="protein sequence ID" value="HIT59070.1"/>
    <property type="molecule type" value="Genomic_DNA"/>
</dbReference>
<dbReference type="AlphaFoldDB" id="A0A9D1GVJ7"/>
<dbReference type="GO" id="GO:0005737">
    <property type="term" value="C:cytoplasm"/>
    <property type="evidence" value="ECO:0007669"/>
    <property type="project" value="UniProtKB-SubCell"/>
</dbReference>
<comment type="caution">
    <text evidence="10">The sequence shown here is derived from an EMBL/GenBank/DDBJ whole genome shotgun (WGS) entry which is preliminary data.</text>
</comment>
<dbReference type="GO" id="GO:0045936">
    <property type="term" value="P:negative regulation of phosphate metabolic process"/>
    <property type="evidence" value="ECO:0007669"/>
    <property type="project" value="InterPro"/>
</dbReference>
<feature type="coiled-coil region" evidence="8">
    <location>
        <begin position="38"/>
        <end position="65"/>
    </location>
</feature>
<evidence type="ECO:0000259" key="9">
    <source>
        <dbReference type="Pfam" id="PF01895"/>
    </source>
</evidence>
<dbReference type="InterPro" id="IPR028366">
    <property type="entry name" value="PhoU"/>
</dbReference>
<protein>
    <recommendedName>
        <fullName evidence="7">Phosphate-specific transport system accessory protein PhoU</fullName>
    </recommendedName>
</protein>
<organism evidence="10 11">
    <name type="scientific">Candidatus Faeciplasma pullistercoris</name>
    <dbReference type="NCBI Taxonomy" id="2840800"/>
    <lineage>
        <taxon>Bacteria</taxon>
        <taxon>Bacillati</taxon>
        <taxon>Bacillota</taxon>
        <taxon>Clostridia</taxon>
        <taxon>Eubacteriales</taxon>
        <taxon>Oscillospiraceae</taxon>
        <taxon>Oscillospiraceae incertae sedis</taxon>
        <taxon>Candidatus Faeciplasma</taxon>
    </lineage>
</organism>
<comment type="subcellular location">
    <subcellularLocation>
        <location evidence="1 7">Cytoplasm</location>
    </subcellularLocation>
</comment>
<evidence type="ECO:0000256" key="4">
    <source>
        <dbReference type="ARBA" id="ARBA00022448"/>
    </source>
</evidence>
<evidence type="ECO:0000256" key="8">
    <source>
        <dbReference type="SAM" id="Coils"/>
    </source>
</evidence>
<comment type="subunit">
    <text evidence="3 7">Homodimer.</text>
</comment>